<keyword evidence="2" id="KW-1185">Reference proteome</keyword>
<gene>
    <name evidence="1" type="ORF">G3R48_06215</name>
</gene>
<dbReference type="Proteomes" id="UP000811844">
    <property type="component" value="Unassembled WGS sequence"/>
</dbReference>
<comment type="caution">
    <text evidence="1">The sequence shown here is derived from an EMBL/GenBank/DDBJ whole genome shotgun (WGS) entry which is preliminary data.</text>
</comment>
<evidence type="ECO:0000313" key="2">
    <source>
        <dbReference type="Proteomes" id="UP000811844"/>
    </source>
</evidence>
<proteinExistence type="predicted"/>
<accession>A0ABS5I2J9</accession>
<sequence length="101" mass="11393">MKTLIHNAHFIAASSAVLISIMVTLPIMAAPGLSNPKTQQQINEQASRLALQQQVIYFEHEVELEAKFDIQLDHADKQFVRKICASHDLEFDNKTATCMKK</sequence>
<reference evidence="1 2" key="1">
    <citation type="submission" date="2020-02" db="EMBL/GenBank/DDBJ databases">
        <title>Shewanella WXL01 sp. nov., a marine bacterium isolated from green algae in Luhuitou Fringing Reef (Northern South China Sea).</title>
        <authorList>
            <person name="Wang X."/>
        </authorList>
    </citation>
    <scope>NUCLEOTIDE SEQUENCE [LARGE SCALE GENOMIC DNA]</scope>
    <source>
        <strain evidence="1 2">MCCC 1A01895</strain>
    </source>
</reference>
<dbReference type="EMBL" id="JAAIKR010000004">
    <property type="protein sequence ID" value="MBR9727580.1"/>
    <property type="molecule type" value="Genomic_DNA"/>
</dbReference>
<dbReference type="RefSeq" id="WP_153661850.1">
    <property type="nucleotide sequence ID" value="NZ_JAAIKR010000004.1"/>
</dbReference>
<name>A0ABS5I2J9_9GAMM</name>
<organism evidence="1 2">
    <name type="scientific">Shewanella intestini</name>
    <dbReference type="NCBI Taxonomy" id="2017544"/>
    <lineage>
        <taxon>Bacteria</taxon>
        <taxon>Pseudomonadati</taxon>
        <taxon>Pseudomonadota</taxon>
        <taxon>Gammaproteobacteria</taxon>
        <taxon>Alteromonadales</taxon>
        <taxon>Shewanellaceae</taxon>
        <taxon>Shewanella</taxon>
    </lineage>
</organism>
<protein>
    <submittedName>
        <fullName evidence="1">Uncharacterized protein</fullName>
    </submittedName>
</protein>
<evidence type="ECO:0000313" key="1">
    <source>
        <dbReference type="EMBL" id="MBR9727580.1"/>
    </source>
</evidence>